<dbReference type="EnsemblMetazoa" id="SCAU003097-RA">
    <property type="protein sequence ID" value="SCAU003097-PA"/>
    <property type="gene ID" value="SCAU003097"/>
</dbReference>
<proteinExistence type="predicted"/>
<keyword evidence="2" id="KW-1185">Reference proteome</keyword>
<dbReference type="VEuPathDB" id="VectorBase:SCAU003097"/>
<dbReference type="AlphaFoldDB" id="A0A1I8NY43"/>
<sequence length="480" mass="54283">MCQESEGKGRTNLKELVDLNLVEDYADDMETIMVNGNITIKVALDPKIPIGLDIEFYKWERGNWVNTIFSLSRNNLCSSFLVPTEVWYSIVTQLPEEDHLCPPEKGHVYNAVHYTVLSDGMDSINMCDDSEGKGRTNLKELADINLVEDYADDMETIVVNGNVTIKVDLDPKIPIRMDIEFYKWERGNWVNTIFSISRKNLCASFLVPTEIWYPTVNQLPEEDRLCPPKKGAAHYTILGDGMDFFKMCDESEFKGGDNLEELADINLVQDYADDMETVIVNGNITVKVDMDPKIPIGATNYTFIGDGMHFFNTCDEKDALGMVGLDDLTDYNLVDEYADDMETIITNGNITVKVDLDPKTRIKTVHYTILGDGMSFLNMCNEEEAKGMSRLDDLAELNLVDEYADDMETILTSGNITLKIYVDPKTPVSHVFQLQNFSNRIELPNMSLLGDFSGKYKSIVHFKIANYTLCTSCTVDVWKS</sequence>
<dbReference type="SMART" id="SM00675">
    <property type="entry name" value="DM11"/>
    <property type="match status" value="1"/>
</dbReference>
<gene>
    <name evidence="1" type="primary">106095641</name>
</gene>
<reference evidence="1" key="1">
    <citation type="submission" date="2020-05" db="UniProtKB">
        <authorList>
            <consortium name="EnsemblMetazoa"/>
        </authorList>
    </citation>
    <scope>IDENTIFICATION</scope>
    <source>
        <strain evidence="1">USDA</strain>
    </source>
</reference>
<name>A0A1I8NY43_STOCA</name>
<organism evidence="1 2">
    <name type="scientific">Stomoxys calcitrans</name>
    <name type="common">Stable fly</name>
    <name type="synonym">Conops calcitrans</name>
    <dbReference type="NCBI Taxonomy" id="35570"/>
    <lineage>
        <taxon>Eukaryota</taxon>
        <taxon>Metazoa</taxon>
        <taxon>Ecdysozoa</taxon>
        <taxon>Arthropoda</taxon>
        <taxon>Hexapoda</taxon>
        <taxon>Insecta</taxon>
        <taxon>Pterygota</taxon>
        <taxon>Neoptera</taxon>
        <taxon>Endopterygota</taxon>
        <taxon>Diptera</taxon>
        <taxon>Brachycera</taxon>
        <taxon>Muscomorpha</taxon>
        <taxon>Muscoidea</taxon>
        <taxon>Muscidae</taxon>
        <taxon>Stomoxys</taxon>
    </lineage>
</organism>
<dbReference type="InterPro" id="IPR006601">
    <property type="entry name" value="Uncharacterised_DM11_DROME"/>
</dbReference>
<dbReference type="Proteomes" id="UP000095300">
    <property type="component" value="Unassembled WGS sequence"/>
</dbReference>
<accession>A0A1I8NY43</accession>
<evidence type="ECO:0000313" key="2">
    <source>
        <dbReference type="Proteomes" id="UP000095300"/>
    </source>
</evidence>
<evidence type="ECO:0000313" key="1">
    <source>
        <dbReference type="EnsemblMetazoa" id="SCAU003097-PA"/>
    </source>
</evidence>
<protein>
    <submittedName>
        <fullName evidence="1">Uncharacterized protein</fullName>
    </submittedName>
</protein>
<dbReference type="OrthoDB" id="7912743at2759"/>